<dbReference type="PANTHER" id="PTHR26312">
    <property type="entry name" value="TETRATRICOPEPTIDE REPEAT PROTEIN 5"/>
    <property type="match status" value="1"/>
</dbReference>
<organism evidence="3 4">
    <name type="scientific">Adiantum capillus-veneris</name>
    <name type="common">Maidenhair fern</name>
    <dbReference type="NCBI Taxonomy" id="13818"/>
    <lineage>
        <taxon>Eukaryota</taxon>
        <taxon>Viridiplantae</taxon>
        <taxon>Streptophyta</taxon>
        <taxon>Embryophyta</taxon>
        <taxon>Tracheophyta</taxon>
        <taxon>Polypodiopsida</taxon>
        <taxon>Polypodiidae</taxon>
        <taxon>Polypodiales</taxon>
        <taxon>Pteridineae</taxon>
        <taxon>Pteridaceae</taxon>
        <taxon>Vittarioideae</taxon>
        <taxon>Adiantum</taxon>
    </lineage>
</organism>
<name>A0A9D4VCX1_ADICA</name>
<evidence type="ECO:0000256" key="2">
    <source>
        <dbReference type="SAM" id="MobiDB-lite"/>
    </source>
</evidence>
<accession>A0A9D4VCX1</accession>
<dbReference type="Gene3D" id="1.25.40.10">
    <property type="entry name" value="Tetratricopeptide repeat domain"/>
    <property type="match status" value="1"/>
</dbReference>
<feature type="region of interest" description="Disordered" evidence="2">
    <location>
        <begin position="328"/>
        <end position="351"/>
    </location>
</feature>
<dbReference type="InterPro" id="IPR019734">
    <property type="entry name" value="TPR_rpt"/>
</dbReference>
<reference evidence="3" key="1">
    <citation type="submission" date="2021-01" db="EMBL/GenBank/DDBJ databases">
        <title>Adiantum capillus-veneris genome.</title>
        <authorList>
            <person name="Fang Y."/>
            <person name="Liao Q."/>
        </authorList>
    </citation>
    <scope>NUCLEOTIDE SEQUENCE</scope>
    <source>
        <strain evidence="3">H3</strain>
        <tissue evidence="3">Leaf</tissue>
    </source>
</reference>
<dbReference type="EMBL" id="JABFUD020000001">
    <property type="protein sequence ID" value="KAI5084044.1"/>
    <property type="molecule type" value="Genomic_DNA"/>
</dbReference>
<gene>
    <name evidence="3" type="ORF">GOP47_0000213</name>
</gene>
<dbReference type="Proteomes" id="UP000886520">
    <property type="component" value="Chromosome 1"/>
</dbReference>
<dbReference type="PANTHER" id="PTHR26312:SF222">
    <property type="entry name" value="EXPRESSED PROTEIN"/>
    <property type="match status" value="1"/>
</dbReference>
<keyword evidence="1" id="KW-0802">TPR repeat</keyword>
<feature type="repeat" description="TPR" evidence="1">
    <location>
        <begin position="239"/>
        <end position="272"/>
    </location>
</feature>
<proteinExistence type="predicted"/>
<keyword evidence="4" id="KW-1185">Reference proteome</keyword>
<comment type="caution">
    <text evidence="3">The sequence shown here is derived from an EMBL/GenBank/DDBJ whole genome shotgun (WGS) entry which is preliminary data.</text>
</comment>
<dbReference type="InterPro" id="IPR011990">
    <property type="entry name" value="TPR-like_helical_dom_sf"/>
</dbReference>
<sequence length="351" mass="38162">MLLRTSSAPVLSSLNSSFSHTDGFKDSVEPPHNVHGSNMSSFHSLAATASPSSFHPGRASSHSICAGEDAHTSLGSEQELCRTASHPSRLSRAQSEGDLTCFSVAMAASTDQGMSGFESATHQERSRKDLRVALHSAISPFDVRESILEETDESEQLLPSSSMGRSPLPLPHNHEPGNSCSFVLNDELECKQLGFLDMASGIGSDNFKWSGIDDGMKFNFSNSRDANFQSLLQSDPENSLLLQNYAQHLFKKGEVKKAEEYYERAILADPSDGEVLSKYAKLQWDVNRDQERAEAYYGQAVQAAPNDCYVMASYASFLWDVEDNEETTPVAPPLPAYGLTPPASSPLLASA</sequence>
<dbReference type="PROSITE" id="PS50005">
    <property type="entry name" value="TPR"/>
    <property type="match status" value="1"/>
</dbReference>
<dbReference type="AlphaFoldDB" id="A0A9D4VCX1"/>
<dbReference type="SUPFAM" id="SSF48452">
    <property type="entry name" value="TPR-like"/>
    <property type="match status" value="1"/>
</dbReference>
<protein>
    <submittedName>
        <fullName evidence="3">Uncharacterized protein</fullName>
    </submittedName>
</protein>
<dbReference type="OrthoDB" id="439046at2759"/>
<evidence type="ECO:0000313" key="3">
    <source>
        <dbReference type="EMBL" id="KAI5084044.1"/>
    </source>
</evidence>
<dbReference type="Pfam" id="PF14559">
    <property type="entry name" value="TPR_19"/>
    <property type="match status" value="1"/>
</dbReference>
<evidence type="ECO:0000313" key="4">
    <source>
        <dbReference type="Proteomes" id="UP000886520"/>
    </source>
</evidence>
<evidence type="ECO:0000256" key="1">
    <source>
        <dbReference type="PROSITE-ProRule" id="PRU00339"/>
    </source>
</evidence>